<sequence>MSKPNDRVKNGQRQLEIRELNQSGKLIATYIHTISDGEKGGRIDIDIAKGPSTWVMSVVEAFMPVGYPDSVTDDYTPASDRYQFYDSIQAFASTIAGLLSSRAVLQGLGVGDSTASATGAVLLRILQESAGRIATILFAHRLGSALEPECKKYRLMADIFNDAAMILDCVSPAFPKVPRVFLLSASSICKALCGVAAGSSKASLSAHFAKQGNLAELNAKDASQETLISLLGMLVGTFVVSKISSQTATWIALITLLSIHLGTNYLAVRSVTMRTLNRQRANLALSPFLCSFTSDTQRGMSRSAMGHSQDSKHPRANLPSIPSPKDIRLQERIFERDGAIRLQASGQILAYCQVGISLQQILSSTSTPITSGSSPITADLWEIFHDQGYIMWYDGRRNTFLVALKDGASAMVRLDAWFHAAWCARSLGVGEMGVGVRDHATVRAWMGESLRDSLAYRESLGVYALLRERGWDLDTPALEVRAGTRLAQSF</sequence>
<protein>
    <recommendedName>
        <fullName evidence="7">Protein root UVB sensitive/RUS domain-containing protein</fullName>
    </recommendedName>
</protein>
<dbReference type="OrthoDB" id="364779at2759"/>
<evidence type="ECO:0000256" key="1">
    <source>
        <dbReference type="ARBA" id="ARBA00004370"/>
    </source>
</evidence>
<accession>A0A8A3P136</accession>
<keyword evidence="4" id="KW-1133">Transmembrane helix</keyword>
<dbReference type="InterPro" id="IPR006968">
    <property type="entry name" value="RUS_fam"/>
</dbReference>
<dbReference type="InterPro" id="IPR054549">
    <property type="entry name" value="UVB_sens_RUS_dom"/>
</dbReference>
<reference evidence="8" key="1">
    <citation type="submission" date="2020-10" db="EMBL/GenBank/DDBJ databases">
        <title>Genome Sequence of Monilinia vaccinii-corymbosi Sheds Light on Mummy Berry Disease Infection of Blueberry and Mating Type.</title>
        <authorList>
            <person name="Yow A.G."/>
            <person name="Zhang Y."/>
            <person name="Bansal K."/>
            <person name="Eacker S.M."/>
            <person name="Sullivan S."/>
            <person name="Liachko I."/>
            <person name="Cubeta M.A."/>
            <person name="Rollins J.A."/>
            <person name="Ashrafi H."/>
        </authorList>
    </citation>
    <scope>NUCLEOTIDE SEQUENCE</scope>
    <source>
        <strain evidence="8">RL-1</strain>
    </source>
</reference>
<dbReference type="EMBL" id="CP063406">
    <property type="protein sequence ID" value="QSZ31605.1"/>
    <property type="molecule type" value="Genomic_DNA"/>
</dbReference>
<keyword evidence="3" id="KW-0812">Transmembrane</keyword>
<comment type="similarity">
    <text evidence="2">Belongs to the RUS1 family.</text>
</comment>
<name>A0A8A3P136_9HELO</name>
<dbReference type="Pfam" id="PF04884">
    <property type="entry name" value="UVB_sens_prot"/>
    <property type="match status" value="1"/>
</dbReference>
<evidence type="ECO:0000256" key="6">
    <source>
        <dbReference type="SAM" id="MobiDB-lite"/>
    </source>
</evidence>
<evidence type="ECO:0000313" key="8">
    <source>
        <dbReference type="EMBL" id="QSZ31605.1"/>
    </source>
</evidence>
<dbReference type="PANTHER" id="PTHR12770">
    <property type="entry name" value="RUS1 FAMILY PROTEIN C16ORF58"/>
    <property type="match status" value="1"/>
</dbReference>
<feature type="region of interest" description="Disordered" evidence="6">
    <location>
        <begin position="299"/>
        <end position="323"/>
    </location>
</feature>
<evidence type="ECO:0000259" key="7">
    <source>
        <dbReference type="Pfam" id="PF04884"/>
    </source>
</evidence>
<comment type="subcellular location">
    <subcellularLocation>
        <location evidence="1">Membrane</location>
    </subcellularLocation>
</comment>
<organism evidence="8 9">
    <name type="scientific">Monilinia vaccinii-corymbosi</name>
    <dbReference type="NCBI Taxonomy" id="61207"/>
    <lineage>
        <taxon>Eukaryota</taxon>
        <taxon>Fungi</taxon>
        <taxon>Dikarya</taxon>
        <taxon>Ascomycota</taxon>
        <taxon>Pezizomycotina</taxon>
        <taxon>Leotiomycetes</taxon>
        <taxon>Helotiales</taxon>
        <taxon>Sclerotiniaceae</taxon>
        <taxon>Monilinia</taxon>
    </lineage>
</organism>
<evidence type="ECO:0000256" key="5">
    <source>
        <dbReference type="ARBA" id="ARBA00023136"/>
    </source>
</evidence>
<dbReference type="AlphaFoldDB" id="A0A8A3P136"/>
<evidence type="ECO:0000256" key="4">
    <source>
        <dbReference type="ARBA" id="ARBA00022989"/>
    </source>
</evidence>
<dbReference type="Proteomes" id="UP000672032">
    <property type="component" value="Chromosome 2"/>
</dbReference>
<evidence type="ECO:0000256" key="2">
    <source>
        <dbReference type="ARBA" id="ARBA00007558"/>
    </source>
</evidence>
<keyword evidence="5" id="KW-0472">Membrane</keyword>
<feature type="domain" description="Protein root UVB sensitive/RUS" evidence="7">
    <location>
        <begin position="52"/>
        <end position="289"/>
    </location>
</feature>
<keyword evidence="9" id="KW-1185">Reference proteome</keyword>
<evidence type="ECO:0000313" key="9">
    <source>
        <dbReference type="Proteomes" id="UP000672032"/>
    </source>
</evidence>
<evidence type="ECO:0000256" key="3">
    <source>
        <dbReference type="ARBA" id="ARBA00022692"/>
    </source>
</evidence>
<proteinExistence type="inferred from homology"/>
<dbReference type="GO" id="GO:0016020">
    <property type="term" value="C:membrane"/>
    <property type="evidence" value="ECO:0007669"/>
    <property type="project" value="UniProtKB-SubCell"/>
</dbReference>
<dbReference type="PANTHER" id="PTHR12770:SF31">
    <property type="entry name" value="RUS FAMILY MEMBER 1"/>
    <property type="match status" value="1"/>
</dbReference>
<gene>
    <name evidence="8" type="ORF">DSL72_001172</name>
</gene>